<reference evidence="2 3" key="1">
    <citation type="submission" date="2019-05" db="EMBL/GenBank/DDBJ databases">
        <title>Another draft genome of Portunus trituberculatus and its Hox gene families provides insights of decapod evolution.</title>
        <authorList>
            <person name="Jeong J.-H."/>
            <person name="Song I."/>
            <person name="Kim S."/>
            <person name="Choi T."/>
            <person name="Kim D."/>
            <person name="Ryu S."/>
            <person name="Kim W."/>
        </authorList>
    </citation>
    <scope>NUCLEOTIDE SEQUENCE [LARGE SCALE GENOMIC DNA]</scope>
    <source>
        <tissue evidence="2">Muscle</tissue>
    </source>
</reference>
<keyword evidence="1" id="KW-0732">Signal</keyword>
<dbReference type="AlphaFoldDB" id="A0A5B7J7Q7"/>
<comment type="caution">
    <text evidence="2">The sequence shown here is derived from an EMBL/GenBank/DDBJ whole genome shotgun (WGS) entry which is preliminary data.</text>
</comment>
<feature type="signal peptide" evidence="1">
    <location>
        <begin position="1"/>
        <end position="32"/>
    </location>
</feature>
<evidence type="ECO:0000313" key="3">
    <source>
        <dbReference type="Proteomes" id="UP000324222"/>
    </source>
</evidence>
<feature type="chain" id="PRO_5022934931" evidence="1">
    <location>
        <begin position="33"/>
        <end position="96"/>
    </location>
</feature>
<keyword evidence="3" id="KW-1185">Reference proteome</keyword>
<name>A0A5B7J7Q7_PORTR</name>
<proteinExistence type="predicted"/>
<gene>
    <name evidence="2" type="ORF">E2C01_089016</name>
</gene>
<accession>A0A5B7J7Q7</accession>
<dbReference type="Proteomes" id="UP000324222">
    <property type="component" value="Unassembled WGS sequence"/>
</dbReference>
<dbReference type="EMBL" id="VSRR010096412">
    <property type="protein sequence ID" value="MPC93871.1"/>
    <property type="molecule type" value="Genomic_DNA"/>
</dbReference>
<evidence type="ECO:0000313" key="2">
    <source>
        <dbReference type="EMBL" id="MPC93871.1"/>
    </source>
</evidence>
<evidence type="ECO:0000256" key="1">
    <source>
        <dbReference type="SAM" id="SignalP"/>
    </source>
</evidence>
<sequence length="96" mass="10748">MPLSHVSPRRGQMRVWQVVMVAAALAVAVTEAQRPRFRPPQVRIPSRAELTVAINNVDTVKKALACIEGLPCKLDDEYHVMLQRECIQSSAWRSPA</sequence>
<organism evidence="2 3">
    <name type="scientific">Portunus trituberculatus</name>
    <name type="common">Swimming crab</name>
    <name type="synonym">Neptunus trituberculatus</name>
    <dbReference type="NCBI Taxonomy" id="210409"/>
    <lineage>
        <taxon>Eukaryota</taxon>
        <taxon>Metazoa</taxon>
        <taxon>Ecdysozoa</taxon>
        <taxon>Arthropoda</taxon>
        <taxon>Crustacea</taxon>
        <taxon>Multicrustacea</taxon>
        <taxon>Malacostraca</taxon>
        <taxon>Eumalacostraca</taxon>
        <taxon>Eucarida</taxon>
        <taxon>Decapoda</taxon>
        <taxon>Pleocyemata</taxon>
        <taxon>Brachyura</taxon>
        <taxon>Eubrachyura</taxon>
        <taxon>Portunoidea</taxon>
        <taxon>Portunidae</taxon>
        <taxon>Portuninae</taxon>
        <taxon>Portunus</taxon>
    </lineage>
</organism>
<dbReference type="OrthoDB" id="6347708at2759"/>
<protein>
    <submittedName>
        <fullName evidence="2">Uncharacterized protein</fullName>
    </submittedName>
</protein>